<evidence type="ECO:0000313" key="2">
    <source>
        <dbReference type="WBParaSite" id="ES5_v2.g16060.t1"/>
    </source>
</evidence>
<dbReference type="WBParaSite" id="ES5_v2.g16060.t1">
    <property type="protein sequence ID" value="ES5_v2.g16060.t1"/>
    <property type="gene ID" value="ES5_v2.g16060"/>
</dbReference>
<accession>A0AC34FGX0</accession>
<dbReference type="Proteomes" id="UP000887579">
    <property type="component" value="Unplaced"/>
</dbReference>
<proteinExistence type="predicted"/>
<reference evidence="2" key="1">
    <citation type="submission" date="2022-11" db="UniProtKB">
        <authorList>
            <consortium name="WormBaseParasite"/>
        </authorList>
    </citation>
    <scope>IDENTIFICATION</scope>
</reference>
<name>A0AC34FGX0_9BILA</name>
<evidence type="ECO:0000313" key="1">
    <source>
        <dbReference type="Proteomes" id="UP000887579"/>
    </source>
</evidence>
<sequence>NPFEFPRQQKSESATKPEMMQFKASQKLFNPNYPNASINRQQHDLKMLNGECFVTVGSTQFDDLVQAILSLEVKKMLKKVGIEKLVIQCGAGKVICSLVPEGLKDEDQGCFVDDECGLKIEFFRYKKSIHENMKSATLIIGHAGAGTCLETLKLHKPMITVVNDKLMDNHQTELADRLAELGHLILNLVML</sequence>
<protein>
    <submittedName>
        <fullName evidence="2">N-acetylglucosaminyldiphosphodolichol N-acetylglucosaminyltransferase</fullName>
    </submittedName>
</protein>
<organism evidence="1 2">
    <name type="scientific">Panagrolaimus sp. ES5</name>
    <dbReference type="NCBI Taxonomy" id="591445"/>
    <lineage>
        <taxon>Eukaryota</taxon>
        <taxon>Metazoa</taxon>
        <taxon>Ecdysozoa</taxon>
        <taxon>Nematoda</taxon>
        <taxon>Chromadorea</taxon>
        <taxon>Rhabditida</taxon>
        <taxon>Tylenchina</taxon>
        <taxon>Panagrolaimomorpha</taxon>
        <taxon>Panagrolaimoidea</taxon>
        <taxon>Panagrolaimidae</taxon>
        <taxon>Panagrolaimus</taxon>
    </lineage>
</organism>